<name>A0AB38TX85_BURGA</name>
<accession>A0AB38TX85</accession>
<dbReference type="EMBL" id="CP104215">
    <property type="protein sequence ID" value="UWX73113.1"/>
    <property type="molecule type" value="Genomic_DNA"/>
</dbReference>
<organism evidence="2 3">
    <name type="scientific">Burkholderia gladioli</name>
    <name type="common">Pseudomonas marginata</name>
    <name type="synonym">Phytomonas marginata</name>
    <dbReference type="NCBI Taxonomy" id="28095"/>
    <lineage>
        <taxon>Bacteria</taxon>
        <taxon>Pseudomonadati</taxon>
        <taxon>Pseudomonadota</taxon>
        <taxon>Betaproteobacteria</taxon>
        <taxon>Burkholderiales</taxon>
        <taxon>Burkholderiaceae</taxon>
        <taxon>Burkholderia</taxon>
    </lineage>
</organism>
<evidence type="ECO:0000313" key="3">
    <source>
        <dbReference type="Proteomes" id="UP001059745"/>
    </source>
</evidence>
<feature type="region of interest" description="Disordered" evidence="1">
    <location>
        <begin position="373"/>
        <end position="405"/>
    </location>
</feature>
<reference evidence="2" key="1">
    <citation type="submission" date="2022-09" db="EMBL/GenBank/DDBJ databases">
        <title>Genomic of Burkholderia gladioli.</title>
        <authorList>
            <person name="Wu H."/>
        </authorList>
    </citation>
    <scope>NUCLEOTIDE SEQUENCE</scope>
    <source>
        <strain evidence="2">ZN-S4</strain>
    </source>
</reference>
<dbReference type="Proteomes" id="UP001059745">
    <property type="component" value="Chromosome 2"/>
</dbReference>
<dbReference type="RefSeq" id="WP_082193647.1">
    <property type="nucleotide sequence ID" value="NZ_CADETA010000006.1"/>
</dbReference>
<evidence type="ECO:0000313" key="2">
    <source>
        <dbReference type="EMBL" id="UWX73113.1"/>
    </source>
</evidence>
<evidence type="ECO:0000256" key="1">
    <source>
        <dbReference type="SAM" id="MobiDB-lite"/>
    </source>
</evidence>
<dbReference type="AlphaFoldDB" id="A0AB38TX85"/>
<dbReference type="Pfam" id="PF11876">
    <property type="entry name" value="TsiV"/>
    <property type="match status" value="2"/>
</dbReference>
<sequence length="447" mass="49609">MTVSDSKPVLTPFQALARYQEDLSVRLANNTMGMLPGVIGTIFFARGSQPDVRQGILDCFDRFDEMFGEHLKGGKDSDLGKFTKRNAKGVEKIRRAISDTPSYMQVSVLRSSATDQDTAADYNIGVLTGTALPEDYVSPTGRLRVPKGKESGLSYLKFNIPMDLIATSDGLAKYEGFMRYICEKLVVRGGYGGLAPVAAFSYHRYMPQEWALAERFSGLEIDSTAHLQKQEYDPVSYEGESKDDLTAAYDYLHPGAKVARWGFIKGVNWYTILGELFIDRLGGEDAIREKLDRPDIRIERANACLMIRAGDFPRLGAPEEGLPEPYVFVNSVLRVLRDPKPDALHTYIPDLPSADVKNARAWAARFDLPDAPPIPEPPTIVPQPVKREPARRSVRGGSPCPEAGWWLTPAKPGSRRYFEAGEIMPVIEGSSWGTTSWHWSPDENQGG</sequence>
<gene>
    <name evidence="2" type="ORF">NYZ96_32445</name>
</gene>
<protein>
    <submittedName>
        <fullName evidence="2">DUF3396 domain-containing protein</fullName>
    </submittedName>
</protein>
<proteinExistence type="predicted"/>
<dbReference type="InterPro" id="IPR021815">
    <property type="entry name" value="TsiV"/>
</dbReference>